<keyword evidence="3" id="KW-0274">FAD</keyword>
<gene>
    <name evidence="7" type="ORF">E0L32_002184</name>
</gene>
<dbReference type="AlphaFoldDB" id="A0A507APD8"/>
<dbReference type="PROSITE" id="PS51387">
    <property type="entry name" value="FAD_PCMH"/>
    <property type="match status" value="1"/>
</dbReference>
<dbReference type="STRING" id="1093900.A0A507APD8"/>
<feature type="chain" id="PRO_5021377819" description="FAD-binding PCMH-type domain-containing protein" evidence="5">
    <location>
        <begin position="25"/>
        <end position="504"/>
    </location>
</feature>
<dbReference type="InterPro" id="IPR006094">
    <property type="entry name" value="Oxid_FAD_bind_N"/>
</dbReference>
<evidence type="ECO:0000256" key="5">
    <source>
        <dbReference type="SAM" id="SignalP"/>
    </source>
</evidence>
<dbReference type="PANTHER" id="PTHR42973:SF13">
    <property type="entry name" value="FAD-BINDING PCMH-TYPE DOMAIN-CONTAINING PROTEIN"/>
    <property type="match status" value="1"/>
</dbReference>
<dbReference type="GO" id="GO:0016491">
    <property type="term" value="F:oxidoreductase activity"/>
    <property type="evidence" value="ECO:0007669"/>
    <property type="project" value="UniProtKB-KW"/>
</dbReference>
<comment type="similarity">
    <text evidence="1">Belongs to the oxygen-dependent FAD-linked oxidoreductase family.</text>
</comment>
<dbReference type="Proteomes" id="UP000319257">
    <property type="component" value="Unassembled WGS sequence"/>
</dbReference>
<keyword evidence="8" id="KW-1185">Reference proteome</keyword>
<reference evidence="7 8" key="1">
    <citation type="submission" date="2019-06" db="EMBL/GenBank/DDBJ databases">
        <title>Draft genome sequence of the filamentous fungus Phialemoniopsis curvata isolated from diesel fuel.</title>
        <authorList>
            <person name="Varaljay V.A."/>
            <person name="Lyon W.J."/>
            <person name="Crouch A.L."/>
            <person name="Drake C.E."/>
            <person name="Hollomon J.M."/>
            <person name="Nadeau L.J."/>
            <person name="Nunn H.S."/>
            <person name="Stevenson B.S."/>
            <person name="Bojanowski C.L."/>
            <person name="Crookes-Goodson W.J."/>
        </authorList>
    </citation>
    <scope>NUCLEOTIDE SEQUENCE [LARGE SCALE GENOMIC DNA]</scope>
    <source>
        <strain evidence="7 8">D216</strain>
    </source>
</reference>
<dbReference type="SUPFAM" id="SSF56176">
    <property type="entry name" value="FAD-binding/transporter-associated domain-like"/>
    <property type="match status" value="1"/>
</dbReference>
<protein>
    <recommendedName>
        <fullName evidence="6">FAD-binding PCMH-type domain-containing protein</fullName>
    </recommendedName>
</protein>
<accession>A0A507APD8</accession>
<dbReference type="PANTHER" id="PTHR42973">
    <property type="entry name" value="BINDING OXIDOREDUCTASE, PUTATIVE (AFU_ORTHOLOGUE AFUA_1G17690)-RELATED"/>
    <property type="match status" value="1"/>
</dbReference>
<dbReference type="OrthoDB" id="2151789at2759"/>
<dbReference type="InterPro" id="IPR016169">
    <property type="entry name" value="FAD-bd_PCMH_sub2"/>
</dbReference>
<dbReference type="InterPro" id="IPR050416">
    <property type="entry name" value="FAD-linked_Oxidoreductase"/>
</dbReference>
<proteinExistence type="inferred from homology"/>
<evidence type="ECO:0000313" key="8">
    <source>
        <dbReference type="Proteomes" id="UP000319257"/>
    </source>
</evidence>
<name>A0A507APD8_9PEZI</name>
<feature type="signal peptide" evidence="5">
    <location>
        <begin position="1"/>
        <end position="24"/>
    </location>
</feature>
<evidence type="ECO:0000256" key="3">
    <source>
        <dbReference type="ARBA" id="ARBA00022827"/>
    </source>
</evidence>
<dbReference type="InterPro" id="IPR036318">
    <property type="entry name" value="FAD-bd_PCMH-like_sf"/>
</dbReference>
<organism evidence="7 8">
    <name type="scientific">Thyridium curvatum</name>
    <dbReference type="NCBI Taxonomy" id="1093900"/>
    <lineage>
        <taxon>Eukaryota</taxon>
        <taxon>Fungi</taxon>
        <taxon>Dikarya</taxon>
        <taxon>Ascomycota</taxon>
        <taxon>Pezizomycotina</taxon>
        <taxon>Sordariomycetes</taxon>
        <taxon>Sordariomycetidae</taxon>
        <taxon>Thyridiales</taxon>
        <taxon>Thyridiaceae</taxon>
        <taxon>Thyridium</taxon>
    </lineage>
</organism>
<dbReference type="RefSeq" id="XP_030988399.1">
    <property type="nucleotide sequence ID" value="XM_031136346.1"/>
</dbReference>
<evidence type="ECO:0000256" key="1">
    <source>
        <dbReference type="ARBA" id="ARBA00005466"/>
    </source>
</evidence>
<dbReference type="EMBL" id="SKBQ01000009">
    <property type="protein sequence ID" value="TPX06688.1"/>
    <property type="molecule type" value="Genomic_DNA"/>
</dbReference>
<feature type="domain" description="FAD-binding PCMH-type" evidence="6">
    <location>
        <begin position="59"/>
        <end position="231"/>
    </location>
</feature>
<keyword evidence="4" id="KW-0560">Oxidoreductase</keyword>
<evidence type="ECO:0000256" key="4">
    <source>
        <dbReference type="ARBA" id="ARBA00023002"/>
    </source>
</evidence>
<dbReference type="GeneID" id="41969631"/>
<evidence type="ECO:0000313" key="7">
    <source>
        <dbReference type="EMBL" id="TPX06688.1"/>
    </source>
</evidence>
<dbReference type="InParanoid" id="A0A507APD8"/>
<evidence type="ECO:0000256" key="2">
    <source>
        <dbReference type="ARBA" id="ARBA00022630"/>
    </source>
</evidence>
<dbReference type="GO" id="GO:0071949">
    <property type="term" value="F:FAD binding"/>
    <property type="evidence" value="ECO:0007669"/>
    <property type="project" value="InterPro"/>
</dbReference>
<keyword evidence="5" id="KW-0732">Signal</keyword>
<evidence type="ECO:0000259" key="6">
    <source>
        <dbReference type="PROSITE" id="PS51387"/>
    </source>
</evidence>
<dbReference type="Gene3D" id="3.30.465.10">
    <property type="match status" value="1"/>
</dbReference>
<comment type="caution">
    <text evidence="7">The sequence shown here is derived from an EMBL/GenBank/DDBJ whole genome shotgun (WGS) entry which is preliminary data.</text>
</comment>
<keyword evidence="2" id="KW-0285">Flavoprotein</keyword>
<sequence>MAHHRRTVFFICLIWAFLIHAVISDVCSTLANLTTIDMSYPLSLSYATEQSTYWSTSCSLLKPSCIILPQTTEEVITVVSALRAHKEPFAIKSGGHNPNNNFASVDGGPLISTKNLNRKILLDPKSRTARVGPGNRWDDVAKALDGTGLSAVGGRIGDVGVGGFLLGGGLSFMSTEHGWAANSVLEYELVLANASAVTVTADSHPDLFLSLKGGGNALGIVTSFLLQVYPQEEKIWGGTYTFDATPATATKLLAAVRDFTTDYPDPKAGIILTRETTAIGTVQIWILFVYYNGREPPAGVFDKFTAVGPLLSTCKTQSMASLLTANNFANVKGNAFTIGTETIPLPRGDEDAGLRLLEEVLDNWQNVTSGVLGVTGLISSIAFQPIPRAMTQIARAKGGDLYDLDDDTDRIVLENNYAYTLPVDRNTIDSAMQRTYQGVRELVERGTQAGILTERYLPLFMNDGYYRQDYFGRLRPEMAQLARRVRDGVDPEGLWKDRTGGFKL</sequence>
<dbReference type="Pfam" id="PF01565">
    <property type="entry name" value="FAD_binding_4"/>
    <property type="match status" value="1"/>
</dbReference>
<dbReference type="InterPro" id="IPR016166">
    <property type="entry name" value="FAD-bd_PCMH"/>
</dbReference>